<dbReference type="PRINTS" id="PR00039">
    <property type="entry name" value="HTHLYSR"/>
</dbReference>
<evidence type="ECO:0000256" key="3">
    <source>
        <dbReference type="ARBA" id="ARBA00023125"/>
    </source>
</evidence>
<dbReference type="GO" id="GO:0003677">
    <property type="term" value="F:DNA binding"/>
    <property type="evidence" value="ECO:0007669"/>
    <property type="project" value="UniProtKB-KW"/>
</dbReference>
<keyword evidence="7" id="KW-1185">Reference proteome</keyword>
<dbReference type="InterPro" id="IPR005119">
    <property type="entry name" value="LysR_subst-bd"/>
</dbReference>
<evidence type="ECO:0000256" key="1">
    <source>
        <dbReference type="ARBA" id="ARBA00009437"/>
    </source>
</evidence>
<dbReference type="Gene3D" id="1.10.10.10">
    <property type="entry name" value="Winged helix-like DNA-binding domain superfamily/Winged helix DNA-binding domain"/>
    <property type="match status" value="1"/>
</dbReference>
<dbReference type="Proteomes" id="UP000298642">
    <property type="component" value="Chromosome"/>
</dbReference>
<dbReference type="SUPFAM" id="SSF46785">
    <property type="entry name" value="Winged helix' DNA-binding domain"/>
    <property type="match status" value="1"/>
</dbReference>
<reference evidence="7" key="1">
    <citation type="submission" date="2018-12" db="EMBL/GenBank/DDBJ databases">
        <title>Dusodibacter welbiota gen. nov., sp. nov., isolated from human faeces and emended description of the Oscillibacter genus.</title>
        <authorList>
            <person name="Le Roy T."/>
            <person name="Van der Smissen P."/>
            <person name="Delzenne N."/>
            <person name="Muccioli G."/>
            <person name="Collet J.F."/>
            <person name="Cani P.D."/>
        </authorList>
    </citation>
    <scope>NUCLEOTIDE SEQUENCE [LARGE SCALE GENOMIC DNA]</scope>
    <source>
        <strain evidence="7">J115</strain>
    </source>
</reference>
<dbReference type="Pfam" id="PF00126">
    <property type="entry name" value="HTH_1"/>
    <property type="match status" value="1"/>
</dbReference>
<feature type="domain" description="HTH lysR-type" evidence="5">
    <location>
        <begin position="1"/>
        <end position="58"/>
    </location>
</feature>
<organism evidence="6 7">
    <name type="scientific">Dysosmobacter welbionis</name>
    <dbReference type="NCBI Taxonomy" id="2093857"/>
    <lineage>
        <taxon>Bacteria</taxon>
        <taxon>Bacillati</taxon>
        <taxon>Bacillota</taxon>
        <taxon>Clostridia</taxon>
        <taxon>Eubacteriales</taxon>
        <taxon>Oscillospiraceae</taxon>
        <taxon>Dysosmobacter</taxon>
    </lineage>
</organism>
<dbReference type="PROSITE" id="PS50931">
    <property type="entry name" value="HTH_LYSR"/>
    <property type="match status" value="1"/>
</dbReference>
<evidence type="ECO:0000256" key="2">
    <source>
        <dbReference type="ARBA" id="ARBA00023015"/>
    </source>
</evidence>
<dbReference type="SUPFAM" id="SSF53850">
    <property type="entry name" value="Periplasmic binding protein-like II"/>
    <property type="match status" value="1"/>
</dbReference>
<dbReference type="InterPro" id="IPR000847">
    <property type="entry name" value="LysR_HTH_N"/>
</dbReference>
<accession>A0A4D7ANF4</accession>
<keyword evidence="4" id="KW-0804">Transcription</keyword>
<comment type="similarity">
    <text evidence="1">Belongs to the LysR transcriptional regulatory family.</text>
</comment>
<gene>
    <name evidence="6" type="ORF">EIO64_06835</name>
</gene>
<evidence type="ECO:0000313" key="6">
    <source>
        <dbReference type="EMBL" id="QCI58975.1"/>
    </source>
</evidence>
<evidence type="ECO:0000256" key="4">
    <source>
        <dbReference type="ARBA" id="ARBA00023163"/>
    </source>
</evidence>
<dbReference type="AlphaFoldDB" id="A0A4D7ANF4"/>
<dbReference type="FunFam" id="1.10.10.10:FF:000001">
    <property type="entry name" value="LysR family transcriptional regulator"/>
    <property type="match status" value="1"/>
</dbReference>
<dbReference type="GO" id="GO:0005829">
    <property type="term" value="C:cytosol"/>
    <property type="evidence" value="ECO:0007669"/>
    <property type="project" value="TreeGrafter"/>
</dbReference>
<dbReference type="RefSeq" id="WP_136891049.1">
    <property type="nucleotide sequence ID" value="NZ_CP034413.3"/>
</dbReference>
<dbReference type="InterPro" id="IPR036388">
    <property type="entry name" value="WH-like_DNA-bd_sf"/>
</dbReference>
<keyword evidence="2" id="KW-0805">Transcription regulation</keyword>
<dbReference type="GO" id="GO:0003700">
    <property type="term" value="F:DNA-binding transcription factor activity"/>
    <property type="evidence" value="ECO:0007669"/>
    <property type="project" value="InterPro"/>
</dbReference>
<dbReference type="PANTHER" id="PTHR30419">
    <property type="entry name" value="HTH-TYPE TRANSCRIPTIONAL REGULATOR YBHD"/>
    <property type="match status" value="1"/>
</dbReference>
<dbReference type="KEGG" id="obj:EIO64_06835"/>
<sequence>MDYKSIVCFLRVCELHSFTKAAEDLYISQPALSRRILALEDELGVKLLDRANGGLQLTEGGKLFYSDAKKLINVEAALKQKMEKHRDGFYGEVRIGYSSYCFMEPLMHAAHMLGETYPNIEPDFQSMSPRYAIYSFLHGQIDIAYLCRGDIPQTNDSVIEVIAKAQSVILIPKGHKLWDRQYVTCSDLVGERFAISKTKSQVSDSIRESFEAKGVFLENALQCESANTRIFQIATGRYIGMDGVYSSKYFDYYADCIRAIPCADMDFNFADYCAVYHPSNGNAERFVNCMIENSEKQK</sequence>
<dbReference type="InterPro" id="IPR036390">
    <property type="entry name" value="WH_DNA-bd_sf"/>
</dbReference>
<evidence type="ECO:0000259" key="5">
    <source>
        <dbReference type="PROSITE" id="PS50931"/>
    </source>
</evidence>
<evidence type="ECO:0000313" key="7">
    <source>
        <dbReference type="Proteomes" id="UP000298642"/>
    </source>
</evidence>
<dbReference type="InterPro" id="IPR050950">
    <property type="entry name" value="HTH-type_LysR_regulators"/>
</dbReference>
<dbReference type="EMBL" id="CP034413">
    <property type="protein sequence ID" value="QCI58975.1"/>
    <property type="molecule type" value="Genomic_DNA"/>
</dbReference>
<dbReference type="Pfam" id="PF03466">
    <property type="entry name" value="LysR_substrate"/>
    <property type="match status" value="1"/>
</dbReference>
<dbReference type="Gene3D" id="3.40.190.10">
    <property type="entry name" value="Periplasmic binding protein-like II"/>
    <property type="match status" value="2"/>
</dbReference>
<name>A0A4D7ANF4_9FIRM</name>
<proteinExistence type="inferred from homology"/>
<protein>
    <submittedName>
        <fullName evidence="6">LysR family transcriptional regulator</fullName>
    </submittedName>
</protein>
<keyword evidence="3" id="KW-0238">DNA-binding</keyword>